<evidence type="ECO:0000313" key="2">
    <source>
        <dbReference type="Proteomes" id="UP000582643"/>
    </source>
</evidence>
<accession>A0A7W7U8S9</accession>
<protein>
    <submittedName>
        <fullName evidence="1">Uncharacterized protein</fullName>
    </submittedName>
</protein>
<dbReference type="Proteomes" id="UP000582643">
    <property type="component" value="Unassembled WGS sequence"/>
</dbReference>
<gene>
    <name evidence="1" type="ORF">GGE06_008145</name>
</gene>
<reference evidence="1 2" key="1">
    <citation type="submission" date="2020-08" db="EMBL/GenBank/DDBJ databases">
        <title>Genomic Encyclopedia of Type Strains, Phase III (KMG-III): the genomes of soil and plant-associated and newly described type strains.</title>
        <authorList>
            <person name="Whitman W."/>
        </authorList>
    </citation>
    <scope>NUCLEOTIDE SEQUENCE [LARGE SCALE GENOMIC DNA]</scope>
    <source>
        <strain evidence="1 2">SFB5A</strain>
    </source>
</reference>
<comment type="caution">
    <text evidence="1">The sequence shown here is derived from an EMBL/GenBank/DDBJ whole genome shotgun (WGS) entry which is preliminary data.</text>
</comment>
<organism evidence="1 2">
    <name type="scientific">Streptomyces nymphaeiformis</name>
    <dbReference type="NCBI Taxonomy" id="2663842"/>
    <lineage>
        <taxon>Bacteria</taxon>
        <taxon>Bacillati</taxon>
        <taxon>Actinomycetota</taxon>
        <taxon>Actinomycetes</taxon>
        <taxon>Kitasatosporales</taxon>
        <taxon>Streptomycetaceae</taxon>
        <taxon>Streptomyces</taxon>
    </lineage>
</organism>
<dbReference type="AlphaFoldDB" id="A0A7W7U8S9"/>
<keyword evidence="2" id="KW-1185">Reference proteome</keyword>
<evidence type="ECO:0000313" key="1">
    <source>
        <dbReference type="EMBL" id="MBB4987173.1"/>
    </source>
</evidence>
<dbReference type="EMBL" id="JACHJY010000017">
    <property type="protein sequence ID" value="MBB4987173.1"/>
    <property type="molecule type" value="Genomic_DNA"/>
</dbReference>
<sequence length="94" mass="8907">MLGAAPGDERADAQLTGLAAVDVVVVTAVGVGDAGALTGSSALAADGRYGVDQGQALGDVVAVATGHAGGQEHAVDVDDAAVLAARLAPVMPSS</sequence>
<proteinExistence type="predicted"/>
<name>A0A7W7U8S9_9ACTN</name>